<proteinExistence type="inferred from homology"/>
<dbReference type="PANTHER" id="PTHR33777:SF1">
    <property type="entry name" value="UPF0045 PROTEIN ECM15"/>
    <property type="match status" value="1"/>
</dbReference>
<feature type="compositionally biased region" description="Polar residues" evidence="2">
    <location>
        <begin position="101"/>
        <end position="113"/>
    </location>
</feature>
<gene>
    <name evidence="4" type="ORF">BCV69DRAFT_283063</name>
</gene>
<dbReference type="SUPFAM" id="SSF89957">
    <property type="entry name" value="MTH1187/YkoF-like"/>
    <property type="match status" value="1"/>
</dbReference>
<dbReference type="InterPro" id="IPR029756">
    <property type="entry name" value="MTH1187/YkoF-like"/>
</dbReference>
<sequence length="147" mass="15851">MPLYAVAEDAEALHSLPVAVIPMATPTPSVGIYIAECQRVLESMKAEGINGYGTNLEGPFPLVSKAIERCHEAVHKLGAPRIATDIRLGTRVDKLGPGQEQGMTTEGTQSQDQKVSKAGGDDEDWAKGLGENERKRESVRRILAREA</sequence>
<dbReference type="AlphaFoldDB" id="A0A316U7M6"/>
<feature type="region of interest" description="Disordered" evidence="2">
    <location>
        <begin position="89"/>
        <end position="147"/>
    </location>
</feature>
<evidence type="ECO:0000256" key="2">
    <source>
        <dbReference type="SAM" id="MobiDB-lite"/>
    </source>
</evidence>
<dbReference type="PANTHER" id="PTHR33777">
    <property type="entry name" value="UPF0045 PROTEIN ECM15"/>
    <property type="match status" value="1"/>
</dbReference>
<evidence type="ECO:0000259" key="3">
    <source>
        <dbReference type="Pfam" id="PF01910"/>
    </source>
</evidence>
<dbReference type="GO" id="GO:0005829">
    <property type="term" value="C:cytosol"/>
    <property type="evidence" value="ECO:0007669"/>
    <property type="project" value="TreeGrafter"/>
</dbReference>
<feature type="domain" description="Thiamine-binding protein" evidence="3">
    <location>
        <begin position="18"/>
        <end position="94"/>
    </location>
</feature>
<dbReference type="InterPro" id="IPR002767">
    <property type="entry name" value="Thiamine_BP"/>
</dbReference>
<dbReference type="EMBL" id="KZ819327">
    <property type="protein sequence ID" value="PWN20854.1"/>
    <property type="molecule type" value="Genomic_DNA"/>
</dbReference>
<dbReference type="Pfam" id="PF01910">
    <property type="entry name" value="Thiamine_BP"/>
    <property type="match status" value="1"/>
</dbReference>
<evidence type="ECO:0000313" key="4">
    <source>
        <dbReference type="EMBL" id="PWN20854.1"/>
    </source>
</evidence>
<accession>A0A316U7M6</accession>
<name>A0A316U7M6_9BASI</name>
<dbReference type="GeneID" id="37014306"/>
<evidence type="ECO:0000256" key="1">
    <source>
        <dbReference type="ARBA" id="ARBA00010272"/>
    </source>
</evidence>
<organism evidence="4 5">
    <name type="scientific">Pseudomicrostroma glucosiphilum</name>
    <dbReference type="NCBI Taxonomy" id="1684307"/>
    <lineage>
        <taxon>Eukaryota</taxon>
        <taxon>Fungi</taxon>
        <taxon>Dikarya</taxon>
        <taxon>Basidiomycota</taxon>
        <taxon>Ustilaginomycotina</taxon>
        <taxon>Exobasidiomycetes</taxon>
        <taxon>Microstromatales</taxon>
        <taxon>Microstromatales incertae sedis</taxon>
        <taxon>Pseudomicrostroma</taxon>
    </lineage>
</organism>
<reference evidence="4 5" key="1">
    <citation type="journal article" date="2018" name="Mol. Biol. Evol.">
        <title>Broad Genomic Sampling Reveals a Smut Pathogenic Ancestry of the Fungal Clade Ustilaginomycotina.</title>
        <authorList>
            <person name="Kijpornyongpan T."/>
            <person name="Mondo S.J."/>
            <person name="Barry K."/>
            <person name="Sandor L."/>
            <person name="Lee J."/>
            <person name="Lipzen A."/>
            <person name="Pangilinan J."/>
            <person name="LaButti K."/>
            <person name="Hainaut M."/>
            <person name="Henrissat B."/>
            <person name="Grigoriev I.V."/>
            <person name="Spatafora J.W."/>
            <person name="Aime M.C."/>
        </authorList>
    </citation>
    <scope>NUCLEOTIDE SEQUENCE [LARGE SCALE GENOMIC DNA]</scope>
    <source>
        <strain evidence="4 5">MCA 4718</strain>
    </source>
</reference>
<dbReference type="InterPro" id="IPR051614">
    <property type="entry name" value="UPF0045_domain"/>
</dbReference>
<keyword evidence="5" id="KW-1185">Reference proteome</keyword>
<comment type="similarity">
    <text evidence="1">Belongs to the UPF0045 family.</text>
</comment>
<feature type="compositionally biased region" description="Basic and acidic residues" evidence="2">
    <location>
        <begin position="130"/>
        <end position="147"/>
    </location>
</feature>
<dbReference type="RefSeq" id="XP_025348014.1">
    <property type="nucleotide sequence ID" value="XM_025492572.1"/>
</dbReference>
<evidence type="ECO:0000313" key="5">
    <source>
        <dbReference type="Proteomes" id="UP000245942"/>
    </source>
</evidence>
<protein>
    <recommendedName>
        <fullName evidence="3">Thiamine-binding protein domain-containing protein</fullName>
    </recommendedName>
</protein>
<dbReference type="OrthoDB" id="5587367at2759"/>
<dbReference type="Proteomes" id="UP000245942">
    <property type="component" value="Unassembled WGS sequence"/>
</dbReference>
<dbReference type="NCBIfam" id="TIGR00106">
    <property type="entry name" value="MTH1187 family thiamine-binding protein"/>
    <property type="match status" value="1"/>
</dbReference>
<dbReference type="Gene3D" id="3.30.70.930">
    <property type="match status" value="1"/>
</dbReference>